<dbReference type="PANTHER" id="PTHR46743">
    <property type="entry name" value="TEICHOIC ACIDS EXPORT ATP-BINDING PROTEIN TAGH"/>
    <property type="match status" value="1"/>
</dbReference>
<protein>
    <submittedName>
        <fullName evidence="7">ABC transporter ATP-binding protein</fullName>
    </submittedName>
</protein>
<dbReference type="EMBL" id="VEWL01000023">
    <property type="protein sequence ID" value="TNV09768.1"/>
    <property type="molecule type" value="Genomic_DNA"/>
</dbReference>
<dbReference type="InterPro" id="IPR017871">
    <property type="entry name" value="ABC_transporter-like_CS"/>
</dbReference>
<name>A0ABY2XYG3_9HYPH</name>
<dbReference type="CDD" id="cd03220">
    <property type="entry name" value="ABC_KpsT_Wzt"/>
    <property type="match status" value="1"/>
</dbReference>
<comment type="subcellular location">
    <subcellularLocation>
        <location evidence="1">Cell inner membrane</location>
    </subcellularLocation>
</comment>
<dbReference type="CDD" id="cd10147">
    <property type="entry name" value="Wzt_C-like"/>
    <property type="match status" value="1"/>
</dbReference>
<dbReference type="InterPro" id="IPR015860">
    <property type="entry name" value="ABC_transpr_TagH-like"/>
</dbReference>
<dbReference type="SMART" id="SM00382">
    <property type="entry name" value="AAA"/>
    <property type="match status" value="1"/>
</dbReference>
<dbReference type="InterPro" id="IPR003439">
    <property type="entry name" value="ABC_transporter-like_ATP-bd"/>
</dbReference>
<keyword evidence="3" id="KW-0813">Transport</keyword>
<dbReference type="RefSeq" id="WP_140026373.1">
    <property type="nucleotide sequence ID" value="NZ_JBHUFG010000040.1"/>
</dbReference>
<dbReference type="Gene3D" id="2.70.50.60">
    <property type="entry name" value="abc- transporter (atp binding component) like domain"/>
    <property type="match status" value="1"/>
</dbReference>
<evidence type="ECO:0000259" key="6">
    <source>
        <dbReference type="PROSITE" id="PS50893"/>
    </source>
</evidence>
<gene>
    <name evidence="7" type="ORF">FIC94_21580</name>
</gene>
<dbReference type="InterPro" id="IPR050683">
    <property type="entry name" value="Bact_Polysacc_Export_ATP-bd"/>
</dbReference>
<dbReference type="InterPro" id="IPR003593">
    <property type="entry name" value="AAA+_ATPase"/>
</dbReference>
<reference evidence="7 8" key="1">
    <citation type="submission" date="2019-06" db="EMBL/GenBank/DDBJ databases">
        <title>Ochrobactrum cricket sp.nov., isolated from the insect Teleogryllus occipitalis living in deserted cropland.</title>
        <authorList>
            <person name="Hu M."/>
        </authorList>
    </citation>
    <scope>NUCLEOTIDE SEQUENCE [LARGE SCALE GENOMIC DNA]</scope>
    <source>
        <strain evidence="7 8">LCB8</strain>
    </source>
</reference>
<sequence>MYSDTVIEAEDISKVYLLYNKPEDRLKQMLIPKLKRLAAPILGGVIPRVAADMPRYREFWALRDVSLNLRAHETLGIIGQNGSGKSTLLQIICGTLMPSSGVVQSEGRVAALLELGAGFNPDFTGRENVYLNAAIYGLTTAEIEQRMASIIEFAEIGEHIDQPVKTYSSGMFVRLAFSVIANVDADILIIDEALAVGDAYFQQKCMRFLRKFQEHGSIFFVSHDTGAMMSFCDRVIWLHHGMIKAQGDPKEVCEEYLAYLYQKHSNVSEAALSQTELAQVVVDEFVAGGVEEDISTDVESLVNKRSFGDGGAEIMECRLCDEDGKTLQTIAGGESVSIQVKFRAKNEIKSVISGFVVKDRLGQYIFGDNTFMSTASSPVNLKKGAQSQAQFSFVMPMLAPGTYSIVISVASGTLASHVQHHWIHEAIIFHSHADINTGVMIKIPVTAEVIPT</sequence>
<evidence type="ECO:0000313" key="8">
    <source>
        <dbReference type="Proteomes" id="UP000312784"/>
    </source>
</evidence>
<dbReference type="Pfam" id="PF14524">
    <property type="entry name" value="Wzt_C"/>
    <property type="match status" value="1"/>
</dbReference>
<organism evidence="7 8">
    <name type="scientific">Ochrobactrum teleogrylli</name>
    <dbReference type="NCBI Taxonomy" id="2479765"/>
    <lineage>
        <taxon>Bacteria</taxon>
        <taxon>Pseudomonadati</taxon>
        <taxon>Pseudomonadota</taxon>
        <taxon>Alphaproteobacteria</taxon>
        <taxon>Hyphomicrobiales</taxon>
        <taxon>Brucellaceae</taxon>
        <taxon>Brucella/Ochrobactrum group</taxon>
        <taxon>Ochrobactrum</taxon>
    </lineage>
</organism>
<dbReference type="PROSITE" id="PS00211">
    <property type="entry name" value="ABC_TRANSPORTER_1"/>
    <property type="match status" value="1"/>
</dbReference>
<dbReference type="PANTHER" id="PTHR46743:SF2">
    <property type="entry name" value="TEICHOIC ACIDS EXPORT ATP-BINDING PROTEIN TAGH"/>
    <property type="match status" value="1"/>
</dbReference>
<evidence type="ECO:0000256" key="5">
    <source>
        <dbReference type="ARBA" id="ARBA00022840"/>
    </source>
</evidence>
<feature type="domain" description="ABC transporter" evidence="6">
    <location>
        <begin position="47"/>
        <end position="265"/>
    </location>
</feature>
<comment type="caution">
    <text evidence="7">The sequence shown here is derived from an EMBL/GenBank/DDBJ whole genome shotgun (WGS) entry which is preliminary data.</text>
</comment>
<keyword evidence="5 7" id="KW-0067">ATP-binding</keyword>
<dbReference type="Pfam" id="PF00005">
    <property type="entry name" value="ABC_tran"/>
    <property type="match status" value="1"/>
</dbReference>
<evidence type="ECO:0000256" key="4">
    <source>
        <dbReference type="ARBA" id="ARBA00022741"/>
    </source>
</evidence>
<keyword evidence="4" id="KW-0547">Nucleotide-binding</keyword>
<dbReference type="InterPro" id="IPR029439">
    <property type="entry name" value="Wzt_C"/>
</dbReference>
<evidence type="ECO:0000313" key="7">
    <source>
        <dbReference type="EMBL" id="TNV09768.1"/>
    </source>
</evidence>
<dbReference type="SUPFAM" id="SSF52540">
    <property type="entry name" value="P-loop containing nucleoside triphosphate hydrolases"/>
    <property type="match status" value="1"/>
</dbReference>
<keyword evidence="8" id="KW-1185">Reference proteome</keyword>
<evidence type="ECO:0000256" key="3">
    <source>
        <dbReference type="ARBA" id="ARBA00022448"/>
    </source>
</evidence>
<dbReference type="Gene3D" id="3.40.50.300">
    <property type="entry name" value="P-loop containing nucleotide triphosphate hydrolases"/>
    <property type="match status" value="1"/>
</dbReference>
<accession>A0ABY2XYG3</accession>
<dbReference type="Proteomes" id="UP000312784">
    <property type="component" value="Unassembled WGS sequence"/>
</dbReference>
<evidence type="ECO:0000256" key="2">
    <source>
        <dbReference type="ARBA" id="ARBA00005417"/>
    </source>
</evidence>
<comment type="similarity">
    <text evidence="2">Belongs to the ABC transporter superfamily.</text>
</comment>
<dbReference type="PROSITE" id="PS50893">
    <property type="entry name" value="ABC_TRANSPORTER_2"/>
    <property type="match status" value="1"/>
</dbReference>
<evidence type="ECO:0000256" key="1">
    <source>
        <dbReference type="ARBA" id="ARBA00004533"/>
    </source>
</evidence>
<dbReference type="InterPro" id="IPR027417">
    <property type="entry name" value="P-loop_NTPase"/>
</dbReference>
<proteinExistence type="inferred from homology"/>
<dbReference type="GO" id="GO:0005524">
    <property type="term" value="F:ATP binding"/>
    <property type="evidence" value="ECO:0007669"/>
    <property type="project" value="UniProtKB-KW"/>
</dbReference>